<feature type="chain" id="PRO_5046682962" description="Outer membrane lipoprotein-sorting protein" evidence="1">
    <location>
        <begin position="22"/>
        <end position="239"/>
    </location>
</feature>
<dbReference type="EMBL" id="CP106679">
    <property type="protein sequence ID" value="UXP33802.1"/>
    <property type="molecule type" value="Genomic_DNA"/>
</dbReference>
<organism evidence="2 3">
    <name type="scientific">Reichenbachiella agarivorans</name>
    <dbReference type="NCBI Taxonomy" id="2979464"/>
    <lineage>
        <taxon>Bacteria</taxon>
        <taxon>Pseudomonadati</taxon>
        <taxon>Bacteroidota</taxon>
        <taxon>Cytophagia</taxon>
        <taxon>Cytophagales</taxon>
        <taxon>Reichenbachiellaceae</taxon>
        <taxon>Reichenbachiella</taxon>
    </lineage>
</organism>
<accession>A0ABY6CTF8</accession>
<feature type="signal peptide" evidence="1">
    <location>
        <begin position="1"/>
        <end position="21"/>
    </location>
</feature>
<dbReference type="RefSeq" id="WP_262311228.1">
    <property type="nucleotide sequence ID" value="NZ_CP106679.1"/>
</dbReference>
<evidence type="ECO:0000313" key="3">
    <source>
        <dbReference type="Proteomes" id="UP001065174"/>
    </source>
</evidence>
<proteinExistence type="predicted"/>
<keyword evidence="1" id="KW-0732">Signal</keyword>
<sequence length="239" mass="27221">MGSKLILFLGCLLLISGSGHAQSVEEVLQRHFAAVGEESLAPMRSVHIEMIERDGSGNTRIYQITKKRPNKIRKETEVKGFRYVAVFDGEYGQVLEGWLEDSIRDLSVQEQAVLEIESAIGSPLQLGSLPDHEISSMGFPQIAGQRYAKLRLTFYDNYFVDFYLDQQTHMIYKYVVFDEKSEKVAYELFYANYKNLGGFVLPYSFEKRIDDYNKVSYSMKDIVFGAGAANSLFSLEQEP</sequence>
<gene>
    <name evidence="2" type="ORF">N6H18_07555</name>
</gene>
<evidence type="ECO:0000256" key="1">
    <source>
        <dbReference type="SAM" id="SignalP"/>
    </source>
</evidence>
<protein>
    <recommendedName>
        <fullName evidence="4">Outer membrane lipoprotein-sorting protein</fullName>
    </recommendedName>
</protein>
<reference evidence="2" key="1">
    <citation type="submission" date="2022-09" db="EMBL/GenBank/DDBJ databases">
        <title>Comparative genomics and taxonomic characterization of three novel marine species of genus Reichenbachiella exhibiting antioxidant and polysaccharide degradation activities.</title>
        <authorList>
            <person name="Muhammad N."/>
            <person name="Lee Y.-J."/>
            <person name="Ko J."/>
            <person name="Kim S.-G."/>
        </authorList>
    </citation>
    <scope>NUCLEOTIDE SEQUENCE</scope>
    <source>
        <strain evidence="2">BKB1-1</strain>
    </source>
</reference>
<keyword evidence="3" id="KW-1185">Reference proteome</keyword>
<name>A0ABY6CTF8_9BACT</name>
<evidence type="ECO:0000313" key="2">
    <source>
        <dbReference type="EMBL" id="UXP33802.1"/>
    </source>
</evidence>
<evidence type="ECO:0008006" key="4">
    <source>
        <dbReference type="Google" id="ProtNLM"/>
    </source>
</evidence>
<dbReference type="Proteomes" id="UP001065174">
    <property type="component" value="Chromosome"/>
</dbReference>